<comment type="caution">
    <text evidence="1">The sequence shown here is derived from an EMBL/GenBank/DDBJ whole genome shotgun (WGS) entry which is preliminary data.</text>
</comment>
<evidence type="ECO:0000313" key="2">
    <source>
        <dbReference type="Proteomes" id="UP001596548"/>
    </source>
</evidence>
<evidence type="ECO:0000313" key="1">
    <source>
        <dbReference type="EMBL" id="MFC7275545.1"/>
    </source>
</evidence>
<dbReference type="Proteomes" id="UP001596548">
    <property type="component" value="Unassembled WGS sequence"/>
</dbReference>
<accession>A0ABW2HR02</accession>
<reference evidence="2" key="1">
    <citation type="journal article" date="2019" name="Int. J. Syst. Evol. Microbiol.">
        <title>The Global Catalogue of Microorganisms (GCM) 10K type strain sequencing project: providing services to taxonomists for standard genome sequencing and annotation.</title>
        <authorList>
            <consortium name="The Broad Institute Genomics Platform"/>
            <consortium name="The Broad Institute Genome Sequencing Center for Infectious Disease"/>
            <person name="Wu L."/>
            <person name="Ma J."/>
        </authorList>
    </citation>
    <scope>NUCLEOTIDE SEQUENCE [LARGE SCALE GENOMIC DNA]</scope>
    <source>
        <strain evidence="2">XZYJT-10</strain>
    </source>
</reference>
<keyword evidence="2" id="KW-1185">Reference proteome</keyword>
<dbReference type="EMBL" id="JBHTBJ010000010">
    <property type="protein sequence ID" value="MFC7275545.1"/>
    <property type="molecule type" value="Genomic_DNA"/>
</dbReference>
<name>A0ABW2HR02_9ACTN</name>
<dbReference type="SUPFAM" id="SSF50475">
    <property type="entry name" value="FMN-binding split barrel"/>
    <property type="match status" value="1"/>
</dbReference>
<proteinExistence type="predicted"/>
<gene>
    <name evidence="1" type="ORF">ACFQS1_16270</name>
</gene>
<dbReference type="RefSeq" id="WP_378968776.1">
    <property type="nucleotide sequence ID" value="NZ_JBHTBJ010000010.1"/>
</dbReference>
<organism evidence="1 2">
    <name type="scientific">Paractinoplanes rhizophilus</name>
    <dbReference type="NCBI Taxonomy" id="1416877"/>
    <lineage>
        <taxon>Bacteria</taxon>
        <taxon>Bacillati</taxon>
        <taxon>Actinomycetota</taxon>
        <taxon>Actinomycetes</taxon>
        <taxon>Micromonosporales</taxon>
        <taxon>Micromonosporaceae</taxon>
        <taxon>Paractinoplanes</taxon>
    </lineage>
</organism>
<sequence>MNETEDWDPAGLDRVQKILDASLDRAGPVQTSFFAKPDRTLRARDFVETWNAIYMCAVASYGSSGWPHLAAVKLQFDRSASLTMFLYLDTVRDRDLKHVPRLALQKHRDDGTVLTCYARAAAPATEPVTDARGRRHVLVPLEPVRMYGIGPYVSGPLATVSS</sequence>
<protein>
    <submittedName>
        <fullName evidence="1">Uncharacterized protein</fullName>
    </submittedName>
</protein>